<dbReference type="Pfam" id="PF02825">
    <property type="entry name" value="WWE"/>
    <property type="match status" value="1"/>
</dbReference>
<comment type="caution">
    <text evidence="5">The sequence shown here is derived from an EMBL/GenBank/DDBJ whole genome shotgun (WGS) entry which is preliminary data.</text>
</comment>
<dbReference type="Pfam" id="PF02862">
    <property type="entry name" value="DDHD"/>
    <property type="match status" value="1"/>
</dbReference>
<evidence type="ECO:0000256" key="1">
    <source>
        <dbReference type="ARBA" id="ARBA00038464"/>
    </source>
</evidence>
<dbReference type="PANTHER" id="PTHR23509">
    <property type="entry name" value="PA-PL1 PHOSPHOLIPASE FAMILY"/>
    <property type="match status" value="1"/>
</dbReference>
<feature type="domain" description="WWE" evidence="3">
    <location>
        <begin position="757"/>
        <end position="839"/>
    </location>
</feature>
<feature type="region of interest" description="Disordered" evidence="2">
    <location>
        <begin position="1107"/>
        <end position="1135"/>
    </location>
</feature>
<dbReference type="PROSITE" id="PS51043">
    <property type="entry name" value="DDHD"/>
    <property type="match status" value="1"/>
</dbReference>
<feature type="compositionally biased region" description="Polar residues" evidence="2">
    <location>
        <begin position="270"/>
        <end position="298"/>
    </location>
</feature>
<evidence type="ECO:0000259" key="4">
    <source>
        <dbReference type="PROSITE" id="PS51043"/>
    </source>
</evidence>
<feature type="region of interest" description="Disordered" evidence="2">
    <location>
        <begin position="431"/>
        <end position="510"/>
    </location>
</feature>
<feature type="compositionally biased region" description="Pro residues" evidence="2">
    <location>
        <begin position="184"/>
        <end position="193"/>
    </location>
</feature>
<feature type="compositionally biased region" description="Basic and acidic residues" evidence="2">
    <location>
        <begin position="431"/>
        <end position="440"/>
    </location>
</feature>
<dbReference type="InterPro" id="IPR004177">
    <property type="entry name" value="DDHD_dom"/>
</dbReference>
<dbReference type="InterPro" id="IPR058055">
    <property type="entry name" value="PA-PLA1"/>
</dbReference>
<name>A0ABP1NZL3_XYLVO</name>
<evidence type="ECO:0000313" key="5">
    <source>
        <dbReference type="EMBL" id="CAL7945668.1"/>
    </source>
</evidence>
<dbReference type="EMBL" id="CAXAJV020001294">
    <property type="protein sequence ID" value="CAL7945668.1"/>
    <property type="molecule type" value="Genomic_DNA"/>
</dbReference>
<evidence type="ECO:0000259" key="3">
    <source>
        <dbReference type="PROSITE" id="PS50918"/>
    </source>
</evidence>
<accession>A0ABP1NZL3</accession>
<feature type="compositionally biased region" description="Polar residues" evidence="2">
    <location>
        <begin position="116"/>
        <end position="138"/>
    </location>
</feature>
<evidence type="ECO:0008006" key="7">
    <source>
        <dbReference type="Google" id="ProtNLM"/>
    </source>
</evidence>
<protein>
    <recommendedName>
        <fullName evidence="7">SEC23-interacting protein</fullName>
    </recommendedName>
</protein>
<keyword evidence="6" id="KW-1185">Reference proteome</keyword>
<dbReference type="InterPro" id="IPR057825">
    <property type="entry name" value="WWE_SEC23-DDH2"/>
</dbReference>
<evidence type="ECO:0000256" key="2">
    <source>
        <dbReference type="SAM" id="MobiDB-lite"/>
    </source>
</evidence>
<feature type="region of interest" description="Disordered" evidence="2">
    <location>
        <begin position="629"/>
        <end position="657"/>
    </location>
</feature>
<organism evidence="5 6">
    <name type="scientific">Xylocopa violacea</name>
    <name type="common">Violet carpenter bee</name>
    <name type="synonym">Apis violacea</name>
    <dbReference type="NCBI Taxonomy" id="135666"/>
    <lineage>
        <taxon>Eukaryota</taxon>
        <taxon>Metazoa</taxon>
        <taxon>Ecdysozoa</taxon>
        <taxon>Arthropoda</taxon>
        <taxon>Hexapoda</taxon>
        <taxon>Insecta</taxon>
        <taxon>Pterygota</taxon>
        <taxon>Neoptera</taxon>
        <taxon>Endopterygota</taxon>
        <taxon>Hymenoptera</taxon>
        <taxon>Apocrita</taxon>
        <taxon>Aculeata</taxon>
        <taxon>Apoidea</taxon>
        <taxon>Anthophila</taxon>
        <taxon>Apidae</taxon>
        <taxon>Xylocopa</taxon>
        <taxon>Xylocopa</taxon>
    </lineage>
</organism>
<feature type="compositionally biased region" description="Polar residues" evidence="2">
    <location>
        <begin position="307"/>
        <end position="322"/>
    </location>
</feature>
<dbReference type="PROSITE" id="PS50918">
    <property type="entry name" value="WWE"/>
    <property type="match status" value="1"/>
</dbReference>
<proteinExistence type="inferred from homology"/>
<sequence length="1431" mass="156522">MSGASRKVKNPLLSAAGEGFPFENYAENALLVPITPATPAVLRDGAELDNFVGQVPPANSHNPAGPAIASDSEFTPIPLISEEAKASTSHLTKQQGYLTSILSSLPNLSLSSITGDSLGSQTNQGFEKAASVQSTNPYVPSHDPRDSLRDTSPPVVANFHDPRRANFPAPPEVNPGSAAGFAAPPQPTAPPALPSSNNGPVSYRLGNQRRLKYAPPPDITSNTSKPYSTPVAQPLLTPQTAIAPPTIFNPNESVASTPSFQPVDALISTNSPSVQRSTPEYLSQTNSLQESFRSSPTGVATGVPYGSTGTSRSVTPQNQNPSYEGAVPIPERPSISLPCRPISTQLQEPITPQNTPAVGSYFGFDAYAGQREFPPRTSNLEKEVAVARTYPSQANSLSPILKSAAKGNADAKPTVSFAPVSAVQVSEKLEHLLAERKEESPDLSSETPAKVDENTTNSRTVASSEDVKLNSTVEKNVPLESDVSVNESVKKEAPESTQPTTVPQEAGTARDKLEASQSHGVSTNAQVSQYYPPQSFASNVNFLAGKSTEQRSSLNYAITTASSVPSVLPDPPRSFAQPASAFFDVSSSASSFPHFQYKESTANASIDAASSRNELQQVPLGSTISSSFAAPASNSPWDDSRTQEAVNAAPPPLFFDPAQFQNEVPKQQPSHPLYQPYVLPVASTATSQHYFAGATQTHDITGGIGIEFLNTTPVMTTVPEPTGSATLSPVQMSVNPLVGRANTDTVPPSLQNLAAGPTDKRMQYREVYHHWFYRKKVEHKVLWLPFSMQDSLQLEQVHNSTEITPETTVATDGGRYDVDILRRERSPVYWSGEPAEVRRCSWFFKGPTESRYVPYDESTAAKLEEEYKQACLVNNWNRKIDLSNGEYIIFHSATVQHHYLPPVLPEMGTAWGNSSGSEDSAYLQGAGSKPRLIKRGLDEFHIEDGEPEKVDHLLFLVHGIGSVCDLKFRSVEEVVDEFRSISLQLVQSHYRTASEQRIVNRIEVLPISWHTTLHSEDTGIDKKLQAITLESIPKLRHIINGTLLDILFYTSPVYCQTIMEAVGNELNRLYALFKERNPGFNGGIYLGGHSLGSLILFDLLCHQKPENKSNGNHADSNDEEEETSPSQTSERVLKRRHSKKISYVVGAAGTGQPYIHYPQIHFHPRAFFAFGSPIGMFVTIRGIDMLGEDFELPTCPAFFNIFHPFDPVAYRVEALINPDAPKYRPMLIPHHKGRKRMHLELKETMARVGADLKQRLLDSVKNTWNSVYQLAVFHKPDNNTLEREIDKVVEEQLQQTPVPEPQANDDGGAEFKVGKLNGGRRIDYVLQEAPFEYINEYIFALTSHVCYWESEDTMLLILKEIYSSAGIQTDAQYPQQTLTIERSPPSPSIIPLSTRCDDKAPSAPVLGMDPTVPISEKLVGPPPKTGFVKKS</sequence>
<dbReference type="SMART" id="SM01127">
    <property type="entry name" value="DDHD"/>
    <property type="match status" value="1"/>
</dbReference>
<feature type="domain" description="DDHD" evidence="4">
    <location>
        <begin position="1160"/>
        <end position="1363"/>
    </location>
</feature>
<feature type="region of interest" description="Disordered" evidence="2">
    <location>
        <begin position="116"/>
        <end position="232"/>
    </location>
</feature>
<evidence type="ECO:0000313" key="6">
    <source>
        <dbReference type="Proteomes" id="UP001642520"/>
    </source>
</evidence>
<reference evidence="5 6" key="1">
    <citation type="submission" date="2024-08" db="EMBL/GenBank/DDBJ databases">
        <authorList>
            <person name="Will J Nash"/>
            <person name="Angela Man"/>
            <person name="Seanna McTaggart"/>
            <person name="Kendall Baker"/>
            <person name="Tom Barker"/>
            <person name="Leah Catchpole"/>
            <person name="Alex Durrant"/>
            <person name="Karim Gharbi"/>
            <person name="Naomi Irish"/>
            <person name="Gemy Kaithakottil"/>
            <person name="Debby Ku"/>
            <person name="Aaliyah Providence"/>
            <person name="Felix Shaw"/>
            <person name="David Swarbreck"/>
            <person name="Chris Watkins"/>
            <person name="Ann M. McCartney"/>
            <person name="Giulio Formenti"/>
            <person name="Alice Mouton"/>
            <person name="Noel Vella"/>
            <person name="Bjorn M von Reumont"/>
            <person name="Adriana Vella"/>
            <person name="Wilfried Haerty"/>
        </authorList>
    </citation>
    <scope>NUCLEOTIDE SEQUENCE [LARGE SCALE GENOMIC DNA]</scope>
</reference>
<feature type="compositionally biased region" description="Polar residues" evidence="2">
    <location>
        <begin position="219"/>
        <end position="232"/>
    </location>
</feature>
<dbReference type="PANTHER" id="PTHR23509:SF10">
    <property type="entry name" value="LD21067P"/>
    <property type="match status" value="1"/>
</dbReference>
<dbReference type="InterPro" id="IPR004170">
    <property type="entry name" value="WWE_dom"/>
</dbReference>
<gene>
    <name evidence="5" type="ORF">XYLVIOL_LOCUS7345</name>
</gene>
<dbReference type="Pfam" id="PF23464">
    <property type="entry name" value="WWE_3"/>
    <property type="match status" value="1"/>
</dbReference>
<dbReference type="Proteomes" id="UP001642520">
    <property type="component" value="Unassembled WGS sequence"/>
</dbReference>
<feature type="region of interest" description="Disordered" evidence="2">
    <location>
        <begin position="270"/>
        <end position="332"/>
    </location>
</feature>
<feature type="compositionally biased region" description="Polar residues" evidence="2">
    <location>
        <begin position="454"/>
        <end position="474"/>
    </location>
</feature>
<comment type="similarity">
    <text evidence="1">Belongs to the PA-PLA1 family.</text>
</comment>